<feature type="compositionally biased region" description="Low complexity" evidence="2">
    <location>
        <begin position="191"/>
        <end position="203"/>
    </location>
</feature>
<feature type="region of interest" description="Disordered" evidence="2">
    <location>
        <begin position="648"/>
        <end position="709"/>
    </location>
</feature>
<dbReference type="InterPro" id="IPR013087">
    <property type="entry name" value="Znf_C2H2_type"/>
</dbReference>
<keyword evidence="1" id="KW-0863">Zinc-finger</keyword>
<evidence type="ECO:0000313" key="4">
    <source>
        <dbReference type="EMBL" id="CRK99479.1"/>
    </source>
</evidence>
<dbReference type="PROSITE" id="PS50157">
    <property type="entry name" value="ZINC_FINGER_C2H2_2"/>
    <property type="match status" value="1"/>
</dbReference>
<dbReference type="STRING" id="568069.A0A1J1IGT8"/>
<dbReference type="EMBL" id="CVRI01000050">
    <property type="protein sequence ID" value="CRK99479.1"/>
    <property type="molecule type" value="Genomic_DNA"/>
</dbReference>
<evidence type="ECO:0000259" key="3">
    <source>
        <dbReference type="PROSITE" id="PS50157"/>
    </source>
</evidence>
<reference evidence="4 5" key="1">
    <citation type="submission" date="2015-04" db="EMBL/GenBank/DDBJ databases">
        <authorList>
            <person name="Syromyatnikov M.Y."/>
            <person name="Popov V.N."/>
        </authorList>
    </citation>
    <scope>NUCLEOTIDE SEQUENCE [LARGE SCALE GENOMIC DNA]</scope>
</reference>
<organism evidence="4 5">
    <name type="scientific">Clunio marinus</name>
    <dbReference type="NCBI Taxonomy" id="568069"/>
    <lineage>
        <taxon>Eukaryota</taxon>
        <taxon>Metazoa</taxon>
        <taxon>Ecdysozoa</taxon>
        <taxon>Arthropoda</taxon>
        <taxon>Hexapoda</taxon>
        <taxon>Insecta</taxon>
        <taxon>Pterygota</taxon>
        <taxon>Neoptera</taxon>
        <taxon>Endopterygota</taxon>
        <taxon>Diptera</taxon>
        <taxon>Nematocera</taxon>
        <taxon>Chironomoidea</taxon>
        <taxon>Chironomidae</taxon>
        <taxon>Clunio</taxon>
    </lineage>
</organism>
<keyword evidence="1" id="KW-0862">Zinc</keyword>
<sequence length="728" mass="83618">MEVSSKISINNDKSLCLYCDKTFSNNLDFLFQHLLTSHKDVYFGCKCRIRTHDKVSLASHKKDCKIGGKSKLLRRLKGKSDDKHKTSKKLHSLKFNDERKFHTLSDKEEIFSTAVSNHSKTLPVNAILQKFDKNKLKKHSKMVCVNDKGNKIKNSDSSSRASSISSVKVAEEEYTIPLTRQKLKETPILSRVNTSHSRSSSVKKPVKLKQNTSSESKITTNPSPSNRIQRTKTTKFINLILHNNFETVENAQKNETVNVEFDEDFYKNISNNIRLNLNYFVDGKSDQLLNRPVFDQISEQSITSSAKDSTVHDKEIYEATNFKLSTPFPALLTAEQYGFGDSNPNKNKRQVTKNSWKWKWDLIKKYKYVNEGGKIVKKVKQITTGLKDLSQLDMWTQLSMRSRYENLNNQNDSSSVFDNGLKDRLSTRMIKTQNIEQLNRILDNRLTPEINIEQLEQTIIKIEAEEFEQTAESVDINVVRNESNEQKTELLKTFNLVKNDTSVSSIPTLSGEWARPRCYICIDCGLKFDLMKSLNDHKNSEHPYVVSAHYEIVGRENLELKLYKNLFLPKKAFRASGFARSLSVNSDSKSNETNEASASSDFSSKYFADQKEKVCSKCLKTIKYSSDIDINRHILDCIEDRAWLQAKRRSKYRKSRRKNRKSTKKSKTSFDQKKSTSSPSTKDNTEGENSTHSISNPPTPKNDVKPTAHISNIVNKVKRRHQLHKKLT</sequence>
<dbReference type="OrthoDB" id="7791652at2759"/>
<feature type="domain" description="C2H2-type" evidence="3">
    <location>
        <begin position="519"/>
        <end position="542"/>
    </location>
</feature>
<proteinExistence type="predicted"/>
<dbReference type="GO" id="GO:0008270">
    <property type="term" value="F:zinc ion binding"/>
    <property type="evidence" value="ECO:0007669"/>
    <property type="project" value="UniProtKB-KW"/>
</dbReference>
<feature type="compositionally biased region" description="Polar residues" evidence="2">
    <location>
        <begin position="679"/>
        <end position="696"/>
    </location>
</feature>
<gene>
    <name evidence="4" type="ORF">CLUMA_CG012703</name>
</gene>
<feature type="region of interest" description="Disordered" evidence="2">
    <location>
        <begin position="191"/>
        <end position="228"/>
    </location>
</feature>
<protein>
    <submittedName>
        <fullName evidence="4">CLUMA_CG012703, isoform A</fullName>
    </submittedName>
</protein>
<accession>A0A1J1IGT8</accession>
<dbReference type="AlphaFoldDB" id="A0A1J1IGT8"/>
<feature type="compositionally biased region" description="Polar residues" evidence="2">
    <location>
        <begin position="209"/>
        <end position="228"/>
    </location>
</feature>
<dbReference type="PROSITE" id="PS00028">
    <property type="entry name" value="ZINC_FINGER_C2H2_1"/>
    <property type="match status" value="1"/>
</dbReference>
<feature type="compositionally biased region" description="Basic residues" evidence="2">
    <location>
        <begin position="648"/>
        <end position="667"/>
    </location>
</feature>
<evidence type="ECO:0000256" key="2">
    <source>
        <dbReference type="SAM" id="MobiDB-lite"/>
    </source>
</evidence>
<evidence type="ECO:0000313" key="5">
    <source>
        <dbReference type="Proteomes" id="UP000183832"/>
    </source>
</evidence>
<keyword evidence="5" id="KW-1185">Reference proteome</keyword>
<dbReference type="Proteomes" id="UP000183832">
    <property type="component" value="Unassembled WGS sequence"/>
</dbReference>
<keyword evidence="1" id="KW-0479">Metal-binding</keyword>
<name>A0A1J1IGT8_9DIPT</name>
<evidence type="ECO:0000256" key="1">
    <source>
        <dbReference type="PROSITE-ProRule" id="PRU00042"/>
    </source>
</evidence>